<feature type="transmembrane region" description="Helical" evidence="7">
    <location>
        <begin position="398"/>
        <end position="417"/>
    </location>
</feature>
<feature type="transmembrane region" description="Helical" evidence="7">
    <location>
        <begin position="358"/>
        <end position="378"/>
    </location>
</feature>
<proteinExistence type="inferred from homology"/>
<dbReference type="GO" id="GO:0022857">
    <property type="term" value="F:transmembrane transporter activity"/>
    <property type="evidence" value="ECO:0007669"/>
    <property type="project" value="InterPro"/>
</dbReference>
<dbReference type="InterPro" id="IPR000109">
    <property type="entry name" value="POT_fam"/>
</dbReference>
<dbReference type="OrthoDB" id="8904098at2759"/>
<evidence type="ECO:0000256" key="2">
    <source>
        <dbReference type="ARBA" id="ARBA00005982"/>
    </source>
</evidence>
<dbReference type="GO" id="GO:0015833">
    <property type="term" value="P:peptide transport"/>
    <property type="evidence" value="ECO:0007669"/>
    <property type="project" value="UniProtKB-KW"/>
</dbReference>
<evidence type="ECO:0000256" key="4">
    <source>
        <dbReference type="ARBA" id="ARBA00022856"/>
    </source>
</evidence>
<dbReference type="Gene3D" id="1.20.1250.20">
    <property type="entry name" value="MFS general substrate transporter like domains"/>
    <property type="match status" value="1"/>
</dbReference>
<gene>
    <name evidence="8" type="ORF">EB796_015283</name>
</gene>
<keyword evidence="6 7" id="KW-0472">Membrane</keyword>
<dbReference type="PANTHER" id="PTHR11654">
    <property type="entry name" value="OLIGOPEPTIDE TRANSPORTER-RELATED"/>
    <property type="match status" value="1"/>
</dbReference>
<organism evidence="8 9">
    <name type="scientific">Bugula neritina</name>
    <name type="common">Brown bryozoan</name>
    <name type="synonym">Sertularia neritina</name>
    <dbReference type="NCBI Taxonomy" id="10212"/>
    <lineage>
        <taxon>Eukaryota</taxon>
        <taxon>Metazoa</taxon>
        <taxon>Spiralia</taxon>
        <taxon>Lophotrochozoa</taxon>
        <taxon>Bryozoa</taxon>
        <taxon>Gymnolaemata</taxon>
        <taxon>Cheilostomatida</taxon>
        <taxon>Flustrina</taxon>
        <taxon>Buguloidea</taxon>
        <taxon>Bugulidae</taxon>
        <taxon>Bugula</taxon>
    </lineage>
</organism>
<name>A0A7J7JJV0_BUGNE</name>
<feature type="transmembrane region" description="Helical" evidence="7">
    <location>
        <begin position="229"/>
        <end position="251"/>
    </location>
</feature>
<dbReference type="SUPFAM" id="SSF103473">
    <property type="entry name" value="MFS general substrate transporter"/>
    <property type="match status" value="1"/>
</dbReference>
<keyword evidence="4" id="KW-0813">Transport</keyword>
<evidence type="ECO:0000256" key="7">
    <source>
        <dbReference type="SAM" id="Phobius"/>
    </source>
</evidence>
<feature type="transmembrane region" description="Helical" evidence="7">
    <location>
        <begin position="67"/>
        <end position="86"/>
    </location>
</feature>
<feature type="transmembrane region" description="Helical" evidence="7">
    <location>
        <begin position="160"/>
        <end position="181"/>
    </location>
</feature>
<feature type="transmembrane region" description="Helical" evidence="7">
    <location>
        <begin position="271"/>
        <end position="291"/>
    </location>
</feature>
<comment type="similarity">
    <text evidence="2">Belongs to the major facilitator superfamily. Proton-dependent oligopeptide transporter (POT/PTR) (TC 2.A.17) family.</text>
</comment>
<dbReference type="AlphaFoldDB" id="A0A7J7JJV0"/>
<sequence length="470" mass="53027">MLYIGVILVGIGAGTVRTNLLSFGGDQARSGGIRSTHRFFTGYYWSLNLGAILALVAVAYIEDLKFFYGFIVAGSSLLLSFLLFLLGKKIYIERSPGAVNVFKVVYRIICNAYYVKRNSTIPDDGTVRNFLDYANMEHEGGEFNVNQIEDVRRLWKLCKVFLLTIPYWMCYSQMVFSVFLLQGLHLRVHFDNLTACPSNLTTSTIKAEGAGANLCLNISYIEPSIESKFLIPPASLAAFNAIFIVLFLPLIQKCYRFLSKKGIEALTWRRLWLGMLLASLALSAAGLLEYFRRKNIAECGLFRQVIGNTYYDASPGISVLWQIPQYCLVGASEVFFVVTGIEYAYFESPINMQGIVMGLLWLARGIGNLIGIALLYRFQYSENILSSSKYLDCNRFDWYFFILAIFMLIFSFIFICISKCCDLSLDSVIVETHQNRNNSEPESASATPQLARRRGVRPLILNLQLNNLSV</sequence>
<keyword evidence="4" id="KW-0571">Peptide transport</keyword>
<feature type="transmembrane region" description="Helical" evidence="7">
    <location>
        <begin position="323"/>
        <end position="346"/>
    </location>
</feature>
<dbReference type="Pfam" id="PF00854">
    <property type="entry name" value="PTR2"/>
    <property type="match status" value="2"/>
</dbReference>
<dbReference type="Proteomes" id="UP000593567">
    <property type="component" value="Unassembled WGS sequence"/>
</dbReference>
<dbReference type="EMBL" id="VXIV02002285">
    <property type="protein sequence ID" value="KAF6026395.1"/>
    <property type="molecule type" value="Genomic_DNA"/>
</dbReference>
<reference evidence="8" key="1">
    <citation type="submission" date="2020-06" db="EMBL/GenBank/DDBJ databases">
        <title>Draft genome of Bugula neritina, a colonial animal packing powerful symbionts and potential medicines.</title>
        <authorList>
            <person name="Rayko M."/>
        </authorList>
    </citation>
    <scope>NUCLEOTIDE SEQUENCE [LARGE SCALE GENOMIC DNA]</scope>
    <source>
        <strain evidence="8">Kwan_BN1</strain>
    </source>
</reference>
<evidence type="ECO:0000313" key="8">
    <source>
        <dbReference type="EMBL" id="KAF6026395.1"/>
    </source>
</evidence>
<dbReference type="GO" id="GO:0016020">
    <property type="term" value="C:membrane"/>
    <property type="evidence" value="ECO:0007669"/>
    <property type="project" value="UniProtKB-SubCell"/>
</dbReference>
<evidence type="ECO:0000256" key="5">
    <source>
        <dbReference type="ARBA" id="ARBA00022989"/>
    </source>
</evidence>
<keyword evidence="5 7" id="KW-1133">Transmembrane helix</keyword>
<evidence type="ECO:0000256" key="3">
    <source>
        <dbReference type="ARBA" id="ARBA00022692"/>
    </source>
</evidence>
<feature type="transmembrane region" description="Helical" evidence="7">
    <location>
        <begin position="43"/>
        <end position="61"/>
    </location>
</feature>
<evidence type="ECO:0000256" key="1">
    <source>
        <dbReference type="ARBA" id="ARBA00004141"/>
    </source>
</evidence>
<comment type="caution">
    <text evidence="8">The sequence shown here is derived from an EMBL/GenBank/DDBJ whole genome shotgun (WGS) entry which is preliminary data.</text>
</comment>
<keyword evidence="3 7" id="KW-0812">Transmembrane</keyword>
<keyword evidence="4" id="KW-0653">Protein transport</keyword>
<evidence type="ECO:0000256" key="6">
    <source>
        <dbReference type="ARBA" id="ARBA00023136"/>
    </source>
</evidence>
<dbReference type="InterPro" id="IPR036259">
    <property type="entry name" value="MFS_trans_sf"/>
</dbReference>
<protein>
    <submittedName>
        <fullName evidence="8">SLC15A4</fullName>
    </submittedName>
</protein>
<comment type="subcellular location">
    <subcellularLocation>
        <location evidence="1">Membrane</location>
        <topology evidence="1">Multi-pass membrane protein</topology>
    </subcellularLocation>
</comment>
<accession>A0A7J7JJV0</accession>
<evidence type="ECO:0000313" key="9">
    <source>
        <dbReference type="Proteomes" id="UP000593567"/>
    </source>
</evidence>
<keyword evidence="9" id="KW-1185">Reference proteome</keyword>